<reference evidence="1" key="1">
    <citation type="submission" date="2011-12" db="EMBL/GenBank/DDBJ databases">
        <title>Comparative chloroplast genomics between Euglena taxa (Euglenophyta).</title>
        <authorList>
            <person name="Bennett M.S."/>
            <person name="Triemer R.E."/>
        </authorList>
    </citation>
    <scope>NUCLEOTIDE SEQUENCE</scope>
    <source>
        <strain evidence="1">NJ001</strain>
    </source>
</reference>
<protein>
    <submittedName>
        <fullName evidence="1">Uncharacterized protein</fullName>
    </submittedName>
</protein>
<dbReference type="EMBL" id="JQ237893">
    <property type="protein sequence ID" value="AEY70777.1"/>
    <property type="molecule type" value="Genomic_DNA"/>
</dbReference>
<organism evidence="1">
    <name type="scientific">Euglena viridis</name>
    <name type="common">Cercaria viridis</name>
    <dbReference type="NCBI Taxonomy" id="3040"/>
    <lineage>
        <taxon>Eukaryota</taxon>
        <taxon>Discoba</taxon>
        <taxon>Euglenozoa</taxon>
        <taxon>Euglenida</taxon>
        <taxon>Spirocuta</taxon>
        <taxon>Euglenophyceae</taxon>
        <taxon>Euglenales</taxon>
        <taxon>Euglenaceae</taxon>
        <taxon>Euglena</taxon>
    </lineage>
</organism>
<dbReference type="RefSeq" id="YP_007517004.1">
    <property type="nucleotide sequence ID" value="NC_020460.2"/>
</dbReference>
<accession>M1ETR5</accession>
<dbReference type="GeneID" id="14697922"/>
<dbReference type="AlphaFoldDB" id="M1ETR5"/>
<keyword evidence="1" id="KW-0934">Plastid</keyword>
<geneLocation type="chloroplast" evidence="1"/>
<evidence type="ECO:0000313" key="1">
    <source>
        <dbReference type="EMBL" id="AEY70777.1"/>
    </source>
</evidence>
<keyword evidence="1" id="KW-0150">Chloroplast</keyword>
<sequence>MDNASNFMNSIKYCKCNKKYIKYAQNFFKQLTFYEVQQMYEFLEVRGESAIKVSANSRVWDLVNALFFLLEVKFTEFYVDNFCGYIILHSDALQPYIEKLTQDYIEKHGIVSLVKLCNLDDATPTNTSPKPEDFRYGYTY</sequence>
<proteinExistence type="predicted"/>
<name>M1ETR5_EUGVI</name>